<comment type="similarity">
    <text evidence="2">Belongs to the NAD(P)-dependent epimerase/dehydratase family. Dihydroflavonol-4-reductase subfamily.</text>
</comment>
<protein>
    <recommendedName>
        <fullName evidence="3">NAD-dependent epimerase/dehydratase domain-containing protein</fullName>
    </recommendedName>
</protein>
<dbReference type="SUPFAM" id="SSF51735">
    <property type="entry name" value="NAD(P)-binding Rossmann-fold domains"/>
    <property type="match status" value="1"/>
</dbReference>
<keyword evidence="1" id="KW-0560">Oxidoreductase</keyword>
<dbReference type="InterPro" id="IPR001509">
    <property type="entry name" value="Epimerase_deHydtase"/>
</dbReference>
<organism evidence="4 5">
    <name type="scientific">Aspergillus nanangensis</name>
    <dbReference type="NCBI Taxonomy" id="2582783"/>
    <lineage>
        <taxon>Eukaryota</taxon>
        <taxon>Fungi</taxon>
        <taxon>Dikarya</taxon>
        <taxon>Ascomycota</taxon>
        <taxon>Pezizomycotina</taxon>
        <taxon>Eurotiomycetes</taxon>
        <taxon>Eurotiomycetidae</taxon>
        <taxon>Eurotiales</taxon>
        <taxon>Aspergillaceae</taxon>
        <taxon>Aspergillus</taxon>
        <taxon>Aspergillus subgen. Circumdati</taxon>
    </lineage>
</organism>
<sequence>MTGINTYALPKGSWILVTGANGFVPSNIIDELLSLGYRVRGSTRTPMPWLDNYFQEKFGPQAYESVIVASFSDKGAISAAMQGVDGVIHAASDLTFSPDPESVIPWVVGATLNVLEAAQQHSVKRVVLVSSSSAADMMTPSAEKKVLHADSWNKDAFRLAWDKQTPSKSKGLAVYSASKTEGERQAWDWVKENSPAFTFNTVLPCLNVGRILHPEIFGSTMGWTRKLIQGDPTAFTMFPEQWFVDVQDTARLCAIGLLHPDVQSERVFAFGEQQNWNDIVGILRKVLPKCTLLCEGPENEGRDQMEIRPRERSESLLRDFYGQSGWTTIHDSLSRGTKDLSEV</sequence>
<reference evidence="4" key="1">
    <citation type="journal article" date="2019" name="Beilstein J. Org. Chem.">
        <title>Nanangenines: drimane sesquiterpenoids as the dominant metabolite cohort of a novel Australian fungus, Aspergillus nanangensis.</title>
        <authorList>
            <person name="Lacey H.J."/>
            <person name="Gilchrist C.L.M."/>
            <person name="Crombie A."/>
            <person name="Kalaitzis J.A."/>
            <person name="Vuong D."/>
            <person name="Rutledge P.J."/>
            <person name="Turner P."/>
            <person name="Pitt J.I."/>
            <person name="Lacey E."/>
            <person name="Chooi Y.H."/>
            <person name="Piggott A.M."/>
        </authorList>
    </citation>
    <scope>NUCLEOTIDE SEQUENCE</scope>
    <source>
        <strain evidence="4">MST-FP2251</strain>
    </source>
</reference>
<dbReference type="InterPro" id="IPR050425">
    <property type="entry name" value="NAD(P)_dehydrat-like"/>
</dbReference>
<proteinExistence type="inferred from homology"/>
<dbReference type="Proteomes" id="UP001194746">
    <property type="component" value="Unassembled WGS sequence"/>
</dbReference>
<dbReference type="Gene3D" id="3.40.50.720">
    <property type="entry name" value="NAD(P)-binding Rossmann-like Domain"/>
    <property type="match status" value="1"/>
</dbReference>
<reference evidence="4" key="2">
    <citation type="submission" date="2020-02" db="EMBL/GenBank/DDBJ databases">
        <authorList>
            <person name="Gilchrist C.L.M."/>
            <person name="Chooi Y.-H."/>
        </authorList>
    </citation>
    <scope>NUCLEOTIDE SEQUENCE</scope>
    <source>
        <strain evidence="4">MST-FP2251</strain>
    </source>
</reference>
<feature type="domain" description="NAD-dependent epimerase/dehydratase" evidence="3">
    <location>
        <begin position="15"/>
        <end position="262"/>
    </location>
</feature>
<accession>A0AAD4GVM8</accession>
<gene>
    <name evidence="4" type="ORF">FE257_007141</name>
</gene>
<evidence type="ECO:0000313" key="5">
    <source>
        <dbReference type="Proteomes" id="UP001194746"/>
    </source>
</evidence>
<name>A0AAD4GVM8_ASPNN</name>
<dbReference type="Pfam" id="PF01370">
    <property type="entry name" value="Epimerase"/>
    <property type="match status" value="1"/>
</dbReference>
<dbReference type="GO" id="GO:0016616">
    <property type="term" value="F:oxidoreductase activity, acting on the CH-OH group of donors, NAD or NADP as acceptor"/>
    <property type="evidence" value="ECO:0007669"/>
    <property type="project" value="TreeGrafter"/>
</dbReference>
<comment type="caution">
    <text evidence="4">The sequence shown here is derived from an EMBL/GenBank/DDBJ whole genome shotgun (WGS) entry which is preliminary data.</text>
</comment>
<dbReference type="AlphaFoldDB" id="A0AAD4GVM8"/>
<evidence type="ECO:0000256" key="1">
    <source>
        <dbReference type="ARBA" id="ARBA00023002"/>
    </source>
</evidence>
<dbReference type="InterPro" id="IPR036291">
    <property type="entry name" value="NAD(P)-bd_dom_sf"/>
</dbReference>
<dbReference type="PANTHER" id="PTHR10366">
    <property type="entry name" value="NAD DEPENDENT EPIMERASE/DEHYDRATASE"/>
    <property type="match status" value="1"/>
</dbReference>
<keyword evidence="5" id="KW-1185">Reference proteome</keyword>
<dbReference type="EMBL" id="VCAU01000034">
    <property type="protein sequence ID" value="KAF9889633.1"/>
    <property type="molecule type" value="Genomic_DNA"/>
</dbReference>
<evidence type="ECO:0000259" key="3">
    <source>
        <dbReference type="Pfam" id="PF01370"/>
    </source>
</evidence>
<evidence type="ECO:0000256" key="2">
    <source>
        <dbReference type="ARBA" id="ARBA00023445"/>
    </source>
</evidence>
<dbReference type="PANTHER" id="PTHR10366:SF562">
    <property type="entry name" value="ALDEHYDE REDUCTASE II (AFU_ORTHOLOGUE AFUA_1G11360)"/>
    <property type="match status" value="1"/>
</dbReference>
<evidence type="ECO:0000313" key="4">
    <source>
        <dbReference type="EMBL" id="KAF9889633.1"/>
    </source>
</evidence>